<gene>
    <name evidence="2" type="ORF">MRATA1EN1_LOCUS22433</name>
</gene>
<evidence type="ECO:0000256" key="1">
    <source>
        <dbReference type="SAM" id="MobiDB-lite"/>
    </source>
</evidence>
<evidence type="ECO:0000313" key="2">
    <source>
        <dbReference type="EMBL" id="CAI9173471.1"/>
    </source>
</evidence>
<dbReference type="Proteomes" id="UP001176941">
    <property type="component" value="Chromosome 33"/>
</dbReference>
<sequence>MDTDTHTLRRPPPTPHLRAGNGWPRLRQLLAPEGIAGSFPLSGGWCPPFHMKLTYPIMGREGLPFQMCSMQSGLRVRVMPHFPFVWEVGQVVTQALPIQVLPTWEVPQHPDSTPTQLSPLPLSYVS</sequence>
<organism evidence="2 3">
    <name type="scientific">Rangifer tarandus platyrhynchus</name>
    <name type="common">Svalbard reindeer</name>
    <dbReference type="NCBI Taxonomy" id="3082113"/>
    <lineage>
        <taxon>Eukaryota</taxon>
        <taxon>Metazoa</taxon>
        <taxon>Chordata</taxon>
        <taxon>Craniata</taxon>
        <taxon>Vertebrata</taxon>
        <taxon>Euteleostomi</taxon>
        <taxon>Mammalia</taxon>
        <taxon>Eutheria</taxon>
        <taxon>Laurasiatheria</taxon>
        <taxon>Artiodactyla</taxon>
        <taxon>Ruminantia</taxon>
        <taxon>Pecora</taxon>
        <taxon>Cervidae</taxon>
        <taxon>Odocoileinae</taxon>
        <taxon>Rangifer</taxon>
    </lineage>
</organism>
<feature type="region of interest" description="Disordered" evidence="1">
    <location>
        <begin position="107"/>
        <end position="126"/>
    </location>
</feature>
<dbReference type="EMBL" id="OX459969">
    <property type="protein sequence ID" value="CAI9173471.1"/>
    <property type="molecule type" value="Genomic_DNA"/>
</dbReference>
<accession>A0ABN8ZKJ1</accession>
<reference evidence="2" key="1">
    <citation type="submission" date="2023-04" db="EMBL/GenBank/DDBJ databases">
        <authorList>
            <consortium name="ELIXIR-Norway"/>
        </authorList>
    </citation>
    <scope>NUCLEOTIDE SEQUENCE [LARGE SCALE GENOMIC DNA]</scope>
</reference>
<protein>
    <submittedName>
        <fullName evidence="2">Uncharacterized protein</fullName>
    </submittedName>
</protein>
<proteinExistence type="predicted"/>
<evidence type="ECO:0000313" key="3">
    <source>
        <dbReference type="Proteomes" id="UP001176941"/>
    </source>
</evidence>
<keyword evidence="3" id="KW-1185">Reference proteome</keyword>
<feature type="region of interest" description="Disordered" evidence="1">
    <location>
        <begin position="1"/>
        <end position="22"/>
    </location>
</feature>
<name>A0ABN8ZKJ1_RANTA</name>